<organism evidence="13 14">
    <name type="scientific">Porites evermanni</name>
    <dbReference type="NCBI Taxonomy" id="104178"/>
    <lineage>
        <taxon>Eukaryota</taxon>
        <taxon>Metazoa</taxon>
        <taxon>Cnidaria</taxon>
        <taxon>Anthozoa</taxon>
        <taxon>Hexacorallia</taxon>
        <taxon>Scleractinia</taxon>
        <taxon>Fungiina</taxon>
        <taxon>Poritidae</taxon>
        <taxon>Porites</taxon>
    </lineage>
</organism>
<feature type="transmembrane region" description="Helical" evidence="11">
    <location>
        <begin position="130"/>
        <end position="154"/>
    </location>
</feature>
<evidence type="ECO:0000256" key="3">
    <source>
        <dbReference type="ARBA" id="ARBA00022692"/>
    </source>
</evidence>
<evidence type="ECO:0000313" key="14">
    <source>
        <dbReference type="Proteomes" id="UP001159427"/>
    </source>
</evidence>
<keyword evidence="2" id="KW-1003">Cell membrane</keyword>
<dbReference type="PROSITE" id="PS50262">
    <property type="entry name" value="G_PROTEIN_RECEP_F1_2"/>
    <property type="match status" value="1"/>
</dbReference>
<feature type="transmembrane region" description="Helical" evidence="11">
    <location>
        <begin position="12"/>
        <end position="37"/>
    </location>
</feature>
<feature type="compositionally biased region" description="Basic and acidic residues" evidence="10">
    <location>
        <begin position="410"/>
        <end position="424"/>
    </location>
</feature>
<dbReference type="SMART" id="SM01381">
    <property type="entry name" value="7TM_GPCR_Srsx"/>
    <property type="match status" value="1"/>
</dbReference>
<dbReference type="SUPFAM" id="SSF81321">
    <property type="entry name" value="Family A G protein-coupled receptor-like"/>
    <property type="match status" value="1"/>
</dbReference>
<evidence type="ECO:0000256" key="6">
    <source>
        <dbReference type="ARBA" id="ARBA00023136"/>
    </source>
</evidence>
<dbReference type="Gene3D" id="1.20.1070.10">
    <property type="entry name" value="Rhodopsin 7-helix transmembrane proteins"/>
    <property type="match status" value="1"/>
</dbReference>
<sequence>MYPPKPLSTAKVVMSLLTVSLALAATFGNGLILVVIARFKSFRTVPNTLLANLAVVDMLNAVINTPIYTISFILKAGWFRGQGLAIMSSFFNRLFIILNLASMLALMANMYFVIDFCLKYRAWKANWKAVVSSFIIWFSGTLIVVLFSIPLLRIDLGDVQVIEYRAKIYQQGKYYIAAFMALFTICSGILGFLTINAIKRKKMKRAKMDLSALGAQARLRNDINASKTIAITIAAYFMSYVPAVTYAILGQQDVSQTDSWFAFIAWYATFFSSAVNPFIFYYRTRRFRAAIKQFFKDPFGKSDFKEEPTKPRKSGNMIAVKEDSGGKNRGSNETLLRRKYHGKRRNGFAITSIPALKSHLYSLEPIEQKVKANEVPKEFGIISAALVHPVSAVELSSAVAQFSFGGVEKSAQKPFDKKDEEKNLGSEMVCPQKKSDATSKRTMISFSKSQVHPLSKS</sequence>
<comment type="caution">
    <text evidence="13">The sequence shown here is derived from an EMBL/GenBank/DDBJ whole genome shotgun (WGS) entry which is preliminary data.</text>
</comment>
<evidence type="ECO:0000256" key="8">
    <source>
        <dbReference type="ARBA" id="ARBA00023180"/>
    </source>
</evidence>
<feature type="region of interest" description="Disordered" evidence="10">
    <location>
        <begin position="304"/>
        <end position="332"/>
    </location>
</feature>
<comment type="subcellular location">
    <subcellularLocation>
        <location evidence="1">Cell membrane</location>
        <topology evidence="1">Multi-pass membrane protein</topology>
    </subcellularLocation>
</comment>
<evidence type="ECO:0000256" key="1">
    <source>
        <dbReference type="ARBA" id="ARBA00004651"/>
    </source>
</evidence>
<dbReference type="CDD" id="cd00637">
    <property type="entry name" value="7tm_classA_rhodopsin-like"/>
    <property type="match status" value="1"/>
</dbReference>
<evidence type="ECO:0000259" key="12">
    <source>
        <dbReference type="PROSITE" id="PS50262"/>
    </source>
</evidence>
<accession>A0ABN8RZQ8</accession>
<feature type="transmembrane region" description="Helical" evidence="11">
    <location>
        <begin position="260"/>
        <end position="282"/>
    </location>
</feature>
<feature type="transmembrane region" description="Helical" evidence="11">
    <location>
        <begin position="174"/>
        <end position="198"/>
    </location>
</feature>
<protein>
    <recommendedName>
        <fullName evidence="12">G-protein coupled receptors family 1 profile domain-containing protein</fullName>
    </recommendedName>
</protein>
<evidence type="ECO:0000256" key="7">
    <source>
        <dbReference type="ARBA" id="ARBA00023170"/>
    </source>
</evidence>
<feature type="transmembrane region" description="Helical" evidence="11">
    <location>
        <begin position="228"/>
        <end position="248"/>
    </location>
</feature>
<evidence type="ECO:0000256" key="2">
    <source>
        <dbReference type="ARBA" id="ARBA00022475"/>
    </source>
</evidence>
<keyword evidence="5" id="KW-0297">G-protein coupled receptor</keyword>
<keyword evidence="4 11" id="KW-1133">Transmembrane helix</keyword>
<reference evidence="13 14" key="1">
    <citation type="submission" date="2022-05" db="EMBL/GenBank/DDBJ databases">
        <authorList>
            <consortium name="Genoscope - CEA"/>
            <person name="William W."/>
        </authorList>
    </citation>
    <scope>NUCLEOTIDE SEQUENCE [LARGE SCALE GENOMIC DNA]</scope>
</reference>
<dbReference type="Pfam" id="PF00001">
    <property type="entry name" value="7tm_1"/>
    <property type="match status" value="1"/>
</dbReference>
<keyword evidence="6 11" id="KW-0472">Membrane</keyword>
<feature type="transmembrane region" description="Helical" evidence="11">
    <location>
        <begin position="49"/>
        <end position="74"/>
    </location>
</feature>
<keyword evidence="8" id="KW-0325">Glycoprotein</keyword>
<feature type="transmembrane region" description="Helical" evidence="11">
    <location>
        <begin position="94"/>
        <end position="118"/>
    </location>
</feature>
<dbReference type="PANTHER" id="PTHR24246">
    <property type="entry name" value="OLFACTORY RECEPTOR AND ADENOSINE RECEPTOR"/>
    <property type="match status" value="1"/>
</dbReference>
<dbReference type="PRINTS" id="PR00237">
    <property type="entry name" value="GPCRRHODOPSN"/>
</dbReference>
<feature type="domain" description="G-protein coupled receptors family 1 profile" evidence="12">
    <location>
        <begin position="28"/>
        <end position="280"/>
    </location>
</feature>
<keyword evidence="9" id="KW-0807">Transducer</keyword>
<feature type="region of interest" description="Disordered" evidence="10">
    <location>
        <begin position="410"/>
        <end position="457"/>
    </location>
</feature>
<keyword evidence="3 11" id="KW-0812">Transmembrane</keyword>
<dbReference type="PANTHER" id="PTHR24246:SF27">
    <property type="entry name" value="ADENOSINE RECEPTOR, ISOFORM A"/>
    <property type="match status" value="1"/>
</dbReference>
<keyword evidence="14" id="KW-1185">Reference proteome</keyword>
<evidence type="ECO:0000256" key="9">
    <source>
        <dbReference type="ARBA" id="ARBA00023224"/>
    </source>
</evidence>
<keyword evidence="7" id="KW-0675">Receptor</keyword>
<feature type="compositionally biased region" description="Polar residues" evidence="10">
    <location>
        <begin position="440"/>
        <end position="457"/>
    </location>
</feature>
<evidence type="ECO:0000256" key="5">
    <source>
        <dbReference type="ARBA" id="ARBA00023040"/>
    </source>
</evidence>
<dbReference type="InterPro" id="IPR000276">
    <property type="entry name" value="GPCR_Rhodpsn"/>
</dbReference>
<dbReference type="EMBL" id="CALNXI010002225">
    <property type="protein sequence ID" value="CAH3184957.1"/>
    <property type="molecule type" value="Genomic_DNA"/>
</dbReference>
<evidence type="ECO:0000313" key="13">
    <source>
        <dbReference type="EMBL" id="CAH3184957.1"/>
    </source>
</evidence>
<gene>
    <name evidence="13" type="ORF">PEVE_00015820</name>
</gene>
<evidence type="ECO:0000256" key="11">
    <source>
        <dbReference type="SAM" id="Phobius"/>
    </source>
</evidence>
<dbReference type="InterPro" id="IPR017452">
    <property type="entry name" value="GPCR_Rhodpsn_7TM"/>
</dbReference>
<dbReference type="Proteomes" id="UP001159427">
    <property type="component" value="Unassembled WGS sequence"/>
</dbReference>
<proteinExistence type="predicted"/>
<name>A0ABN8RZQ8_9CNID</name>
<evidence type="ECO:0000256" key="10">
    <source>
        <dbReference type="SAM" id="MobiDB-lite"/>
    </source>
</evidence>
<evidence type="ECO:0000256" key="4">
    <source>
        <dbReference type="ARBA" id="ARBA00022989"/>
    </source>
</evidence>